<keyword evidence="19" id="KW-1185">Reference proteome</keyword>
<gene>
    <name evidence="18" type="primary">fabF</name>
    <name evidence="18" type="ORF">EFW17_09265</name>
</gene>
<organism evidence="18 19">
    <name type="scientific">Halostreptopolyspora alba</name>
    <dbReference type="NCBI Taxonomy" id="2487137"/>
    <lineage>
        <taxon>Bacteria</taxon>
        <taxon>Bacillati</taxon>
        <taxon>Actinomycetota</taxon>
        <taxon>Actinomycetes</taxon>
        <taxon>Streptosporangiales</taxon>
        <taxon>Nocardiopsidaceae</taxon>
        <taxon>Halostreptopolyspora</taxon>
    </lineage>
</organism>
<comment type="catalytic activity">
    <reaction evidence="12 14">
        <text>(9Z)-hexadecenoyl-[ACP] + malonyl-[ACP] + H(+) = 3-oxo-(11Z)-octadecenoyl-[ACP] + holo-[ACP] + CO2</text>
        <dbReference type="Rhea" id="RHEA:55040"/>
        <dbReference type="Rhea" id="RHEA-COMP:9623"/>
        <dbReference type="Rhea" id="RHEA-COMP:9685"/>
        <dbReference type="Rhea" id="RHEA-COMP:10800"/>
        <dbReference type="Rhea" id="RHEA-COMP:14074"/>
        <dbReference type="ChEBI" id="CHEBI:15378"/>
        <dbReference type="ChEBI" id="CHEBI:16526"/>
        <dbReference type="ChEBI" id="CHEBI:64479"/>
        <dbReference type="ChEBI" id="CHEBI:78449"/>
        <dbReference type="ChEBI" id="CHEBI:83989"/>
        <dbReference type="ChEBI" id="CHEBI:138538"/>
        <dbReference type="EC" id="2.3.1.179"/>
    </reaction>
</comment>
<keyword evidence="5 14" id="KW-0444">Lipid biosynthesis</keyword>
<dbReference type="InterPro" id="IPR014031">
    <property type="entry name" value="Ketoacyl_synth_C"/>
</dbReference>
<evidence type="ECO:0000256" key="14">
    <source>
        <dbReference type="PIRNR" id="PIRNR000447"/>
    </source>
</evidence>
<dbReference type="InterPro" id="IPR017568">
    <property type="entry name" value="3-oxoacyl-ACP_synth-2"/>
</dbReference>
<dbReference type="OrthoDB" id="9808669at2"/>
<dbReference type="NCBIfam" id="TIGR03150">
    <property type="entry name" value="fabF"/>
    <property type="match status" value="1"/>
</dbReference>
<dbReference type="UniPathway" id="UPA00094"/>
<dbReference type="GO" id="GO:0006633">
    <property type="term" value="P:fatty acid biosynthetic process"/>
    <property type="evidence" value="ECO:0007669"/>
    <property type="project" value="UniProtKB-UniRule"/>
</dbReference>
<reference evidence="18 19" key="1">
    <citation type="submission" date="2018-11" db="EMBL/GenBank/DDBJ databases">
        <title>The genome draft of YIM 96095.</title>
        <authorList>
            <person name="Tang S.-K."/>
            <person name="Chunyu W.-X."/>
            <person name="Feng Y.-Z."/>
        </authorList>
    </citation>
    <scope>NUCLEOTIDE SEQUENCE [LARGE SCALE GENOMIC DNA]</scope>
    <source>
        <strain evidence="18 19">YIM 96095</strain>
    </source>
</reference>
<dbReference type="InterPro" id="IPR014030">
    <property type="entry name" value="Ketoacyl_synth_N"/>
</dbReference>
<accession>A0A3N0EBP0</accession>
<dbReference type="PROSITE" id="PS52004">
    <property type="entry name" value="KS3_2"/>
    <property type="match status" value="1"/>
</dbReference>
<dbReference type="PANTHER" id="PTHR11712">
    <property type="entry name" value="POLYKETIDE SYNTHASE-RELATED"/>
    <property type="match status" value="1"/>
</dbReference>
<proteinExistence type="inferred from homology"/>
<keyword evidence="10 14" id="KW-0012">Acyltransferase</keyword>
<comment type="pathway">
    <text evidence="1 14">Lipid metabolism; fatty acid biosynthesis.</text>
</comment>
<dbReference type="InterPro" id="IPR016039">
    <property type="entry name" value="Thiolase-like"/>
</dbReference>
<dbReference type="Proteomes" id="UP000269198">
    <property type="component" value="Unassembled WGS sequence"/>
</dbReference>
<evidence type="ECO:0000256" key="1">
    <source>
        <dbReference type="ARBA" id="ARBA00005194"/>
    </source>
</evidence>
<evidence type="ECO:0000259" key="17">
    <source>
        <dbReference type="PROSITE" id="PS52004"/>
    </source>
</evidence>
<evidence type="ECO:0000256" key="3">
    <source>
        <dbReference type="ARBA" id="ARBA00012356"/>
    </source>
</evidence>
<comment type="function">
    <text evidence="11 14">Involved in the type II fatty acid elongation cycle. Catalyzes the elongation of a wide range of acyl-ACP by the addition of two carbons from malonyl-ACP to an acyl acceptor. Can efficiently catalyze the conversion of palmitoleoyl-ACP (cis-hexadec-9-enoyl-ACP) to cis-vaccenoyl-ACP (cis-octadec-11-enoyl-ACP), an essential step in the thermal regulation of fatty acid composition.</text>
</comment>
<dbReference type="EMBL" id="RJMB01000007">
    <property type="protein sequence ID" value="RNL85265.1"/>
    <property type="molecule type" value="Genomic_DNA"/>
</dbReference>
<evidence type="ECO:0000313" key="18">
    <source>
        <dbReference type="EMBL" id="RNL85265.1"/>
    </source>
</evidence>
<evidence type="ECO:0000256" key="15">
    <source>
        <dbReference type="PIRSR" id="PIRSR000447-1"/>
    </source>
</evidence>
<comment type="catalytic activity">
    <reaction evidence="13 14">
        <text>a fatty acyl-[ACP] + malonyl-[ACP] + H(+) = a 3-oxoacyl-[ACP] + holo-[ACP] + CO2</text>
        <dbReference type="Rhea" id="RHEA:22836"/>
        <dbReference type="Rhea" id="RHEA-COMP:9623"/>
        <dbReference type="Rhea" id="RHEA-COMP:9685"/>
        <dbReference type="Rhea" id="RHEA-COMP:9916"/>
        <dbReference type="Rhea" id="RHEA-COMP:14125"/>
        <dbReference type="ChEBI" id="CHEBI:15378"/>
        <dbReference type="ChEBI" id="CHEBI:16526"/>
        <dbReference type="ChEBI" id="CHEBI:64479"/>
        <dbReference type="ChEBI" id="CHEBI:78449"/>
        <dbReference type="ChEBI" id="CHEBI:78776"/>
        <dbReference type="ChEBI" id="CHEBI:138651"/>
    </reaction>
</comment>
<evidence type="ECO:0000256" key="7">
    <source>
        <dbReference type="ARBA" id="ARBA00022832"/>
    </source>
</evidence>
<evidence type="ECO:0000256" key="2">
    <source>
        <dbReference type="ARBA" id="ARBA00008467"/>
    </source>
</evidence>
<evidence type="ECO:0000256" key="9">
    <source>
        <dbReference type="ARBA" id="ARBA00023160"/>
    </source>
</evidence>
<dbReference type="SUPFAM" id="SSF53901">
    <property type="entry name" value="Thiolase-like"/>
    <property type="match status" value="2"/>
</dbReference>
<evidence type="ECO:0000256" key="13">
    <source>
        <dbReference type="ARBA" id="ARBA00047659"/>
    </source>
</evidence>
<feature type="active site" description="For beta-ketoacyl synthase activity" evidence="15">
    <location>
        <position position="171"/>
    </location>
</feature>
<dbReference type="NCBIfam" id="NF005589">
    <property type="entry name" value="PRK07314.1"/>
    <property type="match status" value="1"/>
</dbReference>
<dbReference type="InterPro" id="IPR020841">
    <property type="entry name" value="PKS_Beta-ketoAc_synthase_dom"/>
</dbReference>
<dbReference type="AlphaFoldDB" id="A0A3N0EBP0"/>
<dbReference type="GO" id="GO:0005829">
    <property type="term" value="C:cytosol"/>
    <property type="evidence" value="ECO:0007669"/>
    <property type="project" value="TreeGrafter"/>
</dbReference>
<feature type="domain" description="Ketosynthase family 3 (KS3)" evidence="17">
    <location>
        <begin position="13"/>
        <end position="421"/>
    </location>
</feature>
<dbReference type="PIRSF" id="PIRSF000447">
    <property type="entry name" value="KAS_II"/>
    <property type="match status" value="1"/>
</dbReference>
<evidence type="ECO:0000256" key="11">
    <source>
        <dbReference type="ARBA" id="ARBA00024006"/>
    </source>
</evidence>
<evidence type="ECO:0000256" key="10">
    <source>
        <dbReference type="ARBA" id="ARBA00023315"/>
    </source>
</evidence>
<evidence type="ECO:0000256" key="8">
    <source>
        <dbReference type="ARBA" id="ARBA00023098"/>
    </source>
</evidence>
<dbReference type="CDD" id="cd00834">
    <property type="entry name" value="KAS_I_II"/>
    <property type="match status" value="1"/>
</dbReference>
<dbReference type="GO" id="GO:0004315">
    <property type="term" value="F:3-oxoacyl-[acyl-carrier-protein] synthase activity"/>
    <property type="evidence" value="ECO:0007669"/>
    <property type="project" value="UniProtKB-UniRule"/>
</dbReference>
<comment type="similarity">
    <text evidence="2 14 16">Belongs to the thiolase-like superfamily. Beta-ketoacyl-ACP synthases family.</text>
</comment>
<keyword evidence="7" id="KW-0276">Fatty acid metabolism</keyword>
<evidence type="ECO:0000256" key="16">
    <source>
        <dbReference type="RuleBase" id="RU003694"/>
    </source>
</evidence>
<evidence type="ECO:0000256" key="12">
    <source>
        <dbReference type="ARBA" id="ARBA00047318"/>
    </source>
</evidence>
<evidence type="ECO:0000313" key="19">
    <source>
        <dbReference type="Proteomes" id="UP000269198"/>
    </source>
</evidence>
<evidence type="ECO:0000256" key="5">
    <source>
        <dbReference type="ARBA" id="ARBA00022516"/>
    </source>
</evidence>
<dbReference type="Pfam" id="PF00109">
    <property type="entry name" value="ketoacyl-synt"/>
    <property type="match status" value="1"/>
</dbReference>
<dbReference type="InterPro" id="IPR000794">
    <property type="entry name" value="Beta-ketoacyl_synthase"/>
</dbReference>
<protein>
    <recommendedName>
        <fullName evidence="4 14">3-oxoacyl-[acyl-carrier-protein] synthase 2</fullName>
        <ecNumber evidence="3 14">2.3.1.179</ecNumber>
    </recommendedName>
</protein>
<evidence type="ECO:0000256" key="4">
    <source>
        <dbReference type="ARBA" id="ARBA00014657"/>
    </source>
</evidence>
<evidence type="ECO:0000256" key="6">
    <source>
        <dbReference type="ARBA" id="ARBA00022679"/>
    </source>
</evidence>
<keyword evidence="8" id="KW-0443">Lipid metabolism</keyword>
<dbReference type="Pfam" id="PF02801">
    <property type="entry name" value="Ketoacyl-synt_C"/>
    <property type="match status" value="1"/>
</dbReference>
<sequence length="422" mass="44252">MSSYAPRTRGDGPTDVVVTGLGATTPLGGDVATTWSGLLEGRSGISPINEEWAEELPVQFAGRIAVDPSEKLPRARMRRLDRTQQLALIAAREAWEDAGAPEADPIRMGVVLSSGIGGILTILEQYDTFREKGWKRVSPFTVPMLMPNSPAAAVALEFSARAGAHSPVSACASSAEAIADAIGMIRRGRADIVIAGGTEAALHPLNIASFASMRALSTRNDDPQRASRPWDVNRDGFVMGEGAGVVVLESAEHAARRGARVYATAAGAGYSDDAYDIVAPDPDGVGQTRAIQNALTDADLKPSDIAHINAHATSTPMGDVSETVAIRQALGDSAADQVSVTSTKSMTGHLLGGAGSVESIAAILTLHEGRIPPTINIDELDPDVQVEIVRDKQRELPDSAVAALNESFGFGGHNIAVVFRRP</sequence>
<keyword evidence="6 14" id="KW-0808">Transferase</keyword>
<dbReference type="FunFam" id="3.40.47.10:FF:000018">
    <property type="entry name" value="3-oxoacyl-[acyl-carrier-protein] synthase 2"/>
    <property type="match status" value="1"/>
</dbReference>
<dbReference type="EC" id="2.3.1.179" evidence="3 14"/>
<comment type="caution">
    <text evidence="18">The sequence shown here is derived from an EMBL/GenBank/DDBJ whole genome shotgun (WGS) entry which is preliminary data.</text>
</comment>
<dbReference type="SMART" id="SM00825">
    <property type="entry name" value="PKS_KS"/>
    <property type="match status" value="1"/>
</dbReference>
<name>A0A3N0EBP0_9ACTN</name>
<dbReference type="Gene3D" id="3.40.47.10">
    <property type="match status" value="1"/>
</dbReference>
<dbReference type="RefSeq" id="WP_123200920.1">
    <property type="nucleotide sequence ID" value="NZ_RJMB01000007.1"/>
</dbReference>
<keyword evidence="9 14" id="KW-0275">Fatty acid biosynthesis</keyword>
<dbReference type="PANTHER" id="PTHR11712:SF336">
    <property type="entry name" value="3-OXOACYL-[ACYL-CARRIER-PROTEIN] SYNTHASE, MITOCHONDRIAL"/>
    <property type="match status" value="1"/>
</dbReference>